<dbReference type="InterPro" id="IPR013324">
    <property type="entry name" value="RNA_pol_sigma_r3/r4-like"/>
</dbReference>
<protein>
    <submittedName>
        <fullName evidence="7">RNA polymerase sigma-70 factor (ECF subfamily)</fullName>
    </submittedName>
</protein>
<dbReference type="GO" id="GO:0003677">
    <property type="term" value="F:DNA binding"/>
    <property type="evidence" value="ECO:0007669"/>
    <property type="project" value="InterPro"/>
</dbReference>
<dbReference type="SUPFAM" id="SSF88659">
    <property type="entry name" value="Sigma3 and sigma4 domains of RNA polymerase sigma factors"/>
    <property type="match status" value="1"/>
</dbReference>
<dbReference type="InterPro" id="IPR013249">
    <property type="entry name" value="RNA_pol_sigma70_r4_t2"/>
</dbReference>
<keyword evidence="4" id="KW-0804">Transcription</keyword>
<dbReference type="PANTHER" id="PTHR43133">
    <property type="entry name" value="RNA POLYMERASE ECF-TYPE SIGMA FACTO"/>
    <property type="match status" value="1"/>
</dbReference>
<dbReference type="Gene3D" id="1.10.10.10">
    <property type="entry name" value="Winged helix-like DNA-binding domain superfamily/Winged helix DNA-binding domain"/>
    <property type="match status" value="1"/>
</dbReference>
<feature type="domain" description="RNA polymerase sigma factor 70 region 4 type 2" evidence="6">
    <location>
        <begin position="112"/>
        <end position="162"/>
    </location>
</feature>
<dbReference type="RefSeq" id="WP_104425224.1">
    <property type="nucleotide sequence ID" value="NZ_PTIY01000021.1"/>
</dbReference>
<keyword evidence="2" id="KW-0805">Transcription regulation</keyword>
<evidence type="ECO:0000313" key="8">
    <source>
        <dbReference type="Proteomes" id="UP000238071"/>
    </source>
</evidence>
<feature type="domain" description="RNA polymerase sigma-70 region 2" evidence="5">
    <location>
        <begin position="12"/>
        <end position="78"/>
    </location>
</feature>
<dbReference type="SUPFAM" id="SSF88946">
    <property type="entry name" value="Sigma2 domain of RNA polymerase sigma factors"/>
    <property type="match status" value="1"/>
</dbReference>
<reference evidence="7 8" key="1">
    <citation type="submission" date="2018-02" db="EMBL/GenBank/DDBJ databases">
        <title>Subsurface microbial communities from deep shales in Ohio and West Virginia, USA.</title>
        <authorList>
            <person name="Wrighton K."/>
        </authorList>
    </citation>
    <scope>NUCLEOTIDE SEQUENCE [LARGE SCALE GENOMIC DNA]</scope>
    <source>
        <strain evidence="7 8">OWC-G53F</strain>
    </source>
</reference>
<sequence>MHKLTHYAVAELIQEHREELHGYLVRQTHCSEAASDILQDAFLRLIHSDIKNDLKNPRAFLYKIVSNLAIDHLRSSNRRVARHADESELAYQADPTPSIEHQLYTQEQIAHLRQAVSELPPRCREVFIMHKFKHQPYSVIMDELGISESTVLKHIVKAMEHCRRRMRELDSPVGHKVAE</sequence>
<dbReference type="EMBL" id="PTIY01000021">
    <property type="protein sequence ID" value="PPK65326.1"/>
    <property type="molecule type" value="Genomic_DNA"/>
</dbReference>
<dbReference type="InterPro" id="IPR014284">
    <property type="entry name" value="RNA_pol_sigma-70_dom"/>
</dbReference>
<evidence type="ECO:0000256" key="3">
    <source>
        <dbReference type="ARBA" id="ARBA00023082"/>
    </source>
</evidence>
<name>A0A2S6GJJ7_9GAMM</name>
<evidence type="ECO:0000313" key="7">
    <source>
        <dbReference type="EMBL" id="PPK65326.1"/>
    </source>
</evidence>
<dbReference type="Pfam" id="PF08281">
    <property type="entry name" value="Sigma70_r4_2"/>
    <property type="match status" value="1"/>
</dbReference>
<dbReference type="GO" id="GO:0016987">
    <property type="term" value="F:sigma factor activity"/>
    <property type="evidence" value="ECO:0007669"/>
    <property type="project" value="UniProtKB-KW"/>
</dbReference>
<organism evidence="7 8">
    <name type="scientific">Methylobacter tundripaludum</name>
    <dbReference type="NCBI Taxonomy" id="173365"/>
    <lineage>
        <taxon>Bacteria</taxon>
        <taxon>Pseudomonadati</taxon>
        <taxon>Pseudomonadota</taxon>
        <taxon>Gammaproteobacteria</taxon>
        <taxon>Methylococcales</taxon>
        <taxon>Methylococcaceae</taxon>
        <taxon>Methylobacter</taxon>
    </lineage>
</organism>
<dbReference type="PANTHER" id="PTHR43133:SF63">
    <property type="entry name" value="RNA POLYMERASE SIGMA FACTOR FECI-RELATED"/>
    <property type="match status" value="1"/>
</dbReference>
<dbReference type="Pfam" id="PF04542">
    <property type="entry name" value="Sigma70_r2"/>
    <property type="match status" value="1"/>
</dbReference>
<evidence type="ECO:0000259" key="5">
    <source>
        <dbReference type="Pfam" id="PF04542"/>
    </source>
</evidence>
<dbReference type="CDD" id="cd06171">
    <property type="entry name" value="Sigma70_r4"/>
    <property type="match status" value="1"/>
</dbReference>
<evidence type="ECO:0000256" key="1">
    <source>
        <dbReference type="ARBA" id="ARBA00010641"/>
    </source>
</evidence>
<evidence type="ECO:0000256" key="2">
    <source>
        <dbReference type="ARBA" id="ARBA00023015"/>
    </source>
</evidence>
<dbReference type="GO" id="GO:0006352">
    <property type="term" value="P:DNA-templated transcription initiation"/>
    <property type="evidence" value="ECO:0007669"/>
    <property type="project" value="InterPro"/>
</dbReference>
<keyword evidence="3" id="KW-0731">Sigma factor</keyword>
<dbReference type="InterPro" id="IPR036388">
    <property type="entry name" value="WH-like_DNA-bd_sf"/>
</dbReference>
<keyword evidence="8" id="KW-1185">Reference proteome</keyword>
<dbReference type="InterPro" id="IPR013325">
    <property type="entry name" value="RNA_pol_sigma_r2"/>
</dbReference>
<comment type="similarity">
    <text evidence="1">Belongs to the sigma-70 factor family. ECF subfamily.</text>
</comment>
<dbReference type="OrthoDB" id="9797134at2"/>
<dbReference type="InterPro" id="IPR039425">
    <property type="entry name" value="RNA_pol_sigma-70-like"/>
</dbReference>
<evidence type="ECO:0000259" key="6">
    <source>
        <dbReference type="Pfam" id="PF08281"/>
    </source>
</evidence>
<accession>A0A2S6GJJ7</accession>
<dbReference type="Proteomes" id="UP000238071">
    <property type="component" value="Unassembled WGS sequence"/>
</dbReference>
<dbReference type="Gene3D" id="1.10.1740.10">
    <property type="match status" value="1"/>
</dbReference>
<dbReference type="AlphaFoldDB" id="A0A2S6GJJ7"/>
<evidence type="ECO:0000256" key="4">
    <source>
        <dbReference type="ARBA" id="ARBA00023163"/>
    </source>
</evidence>
<proteinExistence type="inferred from homology"/>
<comment type="caution">
    <text evidence="7">The sequence shown here is derived from an EMBL/GenBank/DDBJ whole genome shotgun (WGS) entry which is preliminary data.</text>
</comment>
<dbReference type="NCBIfam" id="TIGR02937">
    <property type="entry name" value="sigma70-ECF"/>
    <property type="match status" value="1"/>
</dbReference>
<gene>
    <name evidence="7" type="ORF">B0F88_12114</name>
</gene>
<dbReference type="InterPro" id="IPR007627">
    <property type="entry name" value="RNA_pol_sigma70_r2"/>
</dbReference>